<organism evidence="1 2">
    <name type="scientific">Trichococcus flocculiformis</name>
    <dbReference type="NCBI Taxonomy" id="82803"/>
    <lineage>
        <taxon>Bacteria</taxon>
        <taxon>Bacillati</taxon>
        <taxon>Bacillota</taxon>
        <taxon>Bacilli</taxon>
        <taxon>Lactobacillales</taxon>
        <taxon>Carnobacteriaceae</taxon>
        <taxon>Trichococcus</taxon>
    </lineage>
</organism>
<dbReference type="Proteomes" id="UP000195947">
    <property type="component" value="Unassembled WGS sequence"/>
</dbReference>
<keyword evidence="2" id="KW-1185">Reference proteome</keyword>
<sequence length="38" mass="4582">MSHVLLCHFPHIQIIFEKTFDFTLRLSRRINLSALLRD</sequence>
<protein>
    <submittedName>
        <fullName evidence="1">Uncharacterized protein</fullName>
    </submittedName>
</protein>
<proteinExistence type="predicted"/>
<name>A0ABP2CLV8_9LACT</name>
<accession>A0ABP2CLV8</accession>
<evidence type="ECO:0000313" key="1">
    <source>
        <dbReference type="EMBL" id="CZR02628.1"/>
    </source>
</evidence>
<dbReference type="EMBL" id="FJMZ01000047">
    <property type="protein sequence ID" value="CZR02628.1"/>
    <property type="molecule type" value="Genomic_DNA"/>
</dbReference>
<reference evidence="1 2" key="1">
    <citation type="submission" date="2016-02" db="EMBL/GenBank/DDBJ databases">
        <authorList>
            <person name="Strepis N."/>
        </authorList>
    </citation>
    <scope>NUCLEOTIDE SEQUENCE [LARGE SCALE GENOMIC DNA]</scope>
    <source>
        <strain evidence="1">Trichococcus flocculiformis</strain>
    </source>
</reference>
<gene>
    <name evidence="1" type="ORF">TFLO_2760</name>
</gene>
<evidence type="ECO:0000313" key="2">
    <source>
        <dbReference type="Proteomes" id="UP000195947"/>
    </source>
</evidence>
<comment type="caution">
    <text evidence="1">The sequence shown here is derived from an EMBL/GenBank/DDBJ whole genome shotgun (WGS) entry which is preliminary data.</text>
</comment>